<comment type="function">
    <text evidence="6">Together with LptD, is involved in the assembly of lipopolysaccharide (LPS) at the surface of the outer membrane. Required for the proper assembly of LptD. Binds LPS and may serve as the LPS recognition site at the outer membrane.</text>
</comment>
<dbReference type="EMBL" id="JAHKPV010000019">
    <property type="protein sequence ID" value="MBU2874835.1"/>
    <property type="molecule type" value="Genomic_DNA"/>
</dbReference>
<proteinExistence type="inferred from homology"/>
<dbReference type="HAMAP" id="MF_01186">
    <property type="entry name" value="LPS_assembly_LptE"/>
    <property type="match status" value="1"/>
</dbReference>
<keyword evidence="5" id="KW-0449">Lipoprotein</keyword>
<keyword evidence="3" id="KW-0564">Palmitate</keyword>
<dbReference type="Pfam" id="PF04390">
    <property type="entry name" value="LptE"/>
    <property type="match status" value="1"/>
</dbReference>
<evidence type="ECO:0000313" key="7">
    <source>
        <dbReference type="EMBL" id="MBU2874835.1"/>
    </source>
</evidence>
<accession>A0ABS6ABF0</accession>
<comment type="caution">
    <text evidence="7">The sequence shown here is derived from an EMBL/GenBank/DDBJ whole genome shotgun (WGS) entry which is preliminary data.</text>
</comment>
<evidence type="ECO:0000256" key="3">
    <source>
        <dbReference type="ARBA" id="ARBA00023139"/>
    </source>
</evidence>
<evidence type="ECO:0000256" key="4">
    <source>
        <dbReference type="ARBA" id="ARBA00023237"/>
    </source>
</evidence>
<keyword evidence="8" id="KW-1185">Reference proteome</keyword>
<gene>
    <name evidence="6" type="primary">lptE</name>
    <name evidence="7" type="ORF">KO508_12575</name>
</gene>
<evidence type="ECO:0000256" key="5">
    <source>
        <dbReference type="ARBA" id="ARBA00023288"/>
    </source>
</evidence>
<comment type="similarity">
    <text evidence="6">Belongs to the LptE lipoprotein family.</text>
</comment>
<keyword evidence="2 6" id="KW-0472">Membrane</keyword>
<dbReference type="PANTHER" id="PTHR38098">
    <property type="entry name" value="LPS-ASSEMBLY LIPOPROTEIN LPTE"/>
    <property type="match status" value="1"/>
</dbReference>
<dbReference type="Proteomes" id="UP000753376">
    <property type="component" value="Unassembled WGS sequence"/>
</dbReference>
<dbReference type="PANTHER" id="PTHR38098:SF1">
    <property type="entry name" value="LPS-ASSEMBLY LIPOPROTEIN LPTE"/>
    <property type="match status" value="1"/>
</dbReference>
<dbReference type="RefSeq" id="WP_216008648.1">
    <property type="nucleotide sequence ID" value="NZ_JAHKPV010000019.1"/>
</dbReference>
<organism evidence="7 8">
    <name type="scientific">Marinobacter salexigens</name>
    <dbReference type="NCBI Taxonomy" id="1925763"/>
    <lineage>
        <taxon>Bacteria</taxon>
        <taxon>Pseudomonadati</taxon>
        <taxon>Pseudomonadota</taxon>
        <taxon>Gammaproteobacteria</taxon>
        <taxon>Pseudomonadales</taxon>
        <taxon>Marinobacteraceae</taxon>
        <taxon>Marinobacter</taxon>
    </lineage>
</organism>
<protein>
    <recommendedName>
        <fullName evidence="6">LPS-assembly lipoprotein LptE</fullName>
    </recommendedName>
</protein>
<keyword evidence="4 6" id="KW-0998">Cell outer membrane</keyword>
<keyword evidence="1" id="KW-0732">Signal</keyword>
<sequence length="196" mass="21608">MQLRTVYAGTAKWVVAGLLAANLGACGFQLRSAPPVSSALEPLMLDCQPPVPTSLCLAVRQQLELGGVELAAEKAGSNYQLRIRGFEQDRRASAITVQAAAAEYTLRYSVNLELMSTDGVPVIANTRLTTTESYRYDETNVLAKQREEDNLQQQLSDRLAQQIVFRLAPITRQRLQEIRDQHQKPNSPAKSQNAAP</sequence>
<evidence type="ECO:0000256" key="1">
    <source>
        <dbReference type="ARBA" id="ARBA00022729"/>
    </source>
</evidence>
<dbReference type="InterPro" id="IPR007485">
    <property type="entry name" value="LPS_assembly_LptE"/>
</dbReference>
<evidence type="ECO:0000256" key="2">
    <source>
        <dbReference type="ARBA" id="ARBA00023136"/>
    </source>
</evidence>
<name>A0ABS6ABF0_9GAMM</name>
<evidence type="ECO:0000313" key="8">
    <source>
        <dbReference type="Proteomes" id="UP000753376"/>
    </source>
</evidence>
<evidence type="ECO:0000256" key="6">
    <source>
        <dbReference type="HAMAP-Rule" id="MF_01186"/>
    </source>
</evidence>
<reference evidence="7 8" key="1">
    <citation type="submission" date="2021-05" db="EMBL/GenBank/DDBJ databases">
        <title>Draft genomes of bacteria isolated from model marine particles.</title>
        <authorList>
            <person name="Datta M.S."/>
            <person name="Schwartzman J.A."/>
            <person name="Enke T.N."/>
            <person name="Saavedra J."/>
            <person name="Cermak N."/>
            <person name="Cordero O.X."/>
        </authorList>
    </citation>
    <scope>NUCLEOTIDE SEQUENCE [LARGE SCALE GENOMIC DNA]</scope>
    <source>
        <strain evidence="7 8">D2M19</strain>
    </source>
</reference>
<comment type="subunit">
    <text evidence="6">Component of the lipopolysaccharide transport and assembly complex. Interacts with LptD.</text>
</comment>